<accession>S9TE99</accession>
<dbReference type="EMBL" id="AQPH01000083">
    <property type="protein sequence ID" value="EPY00546.1"/>
    <property type="molecule type" value="Genomic_DNA"/>
</dbReference>
<dbReference type="SUPFAM" id="SSF51120">
    <property type="entry name" value="beta-Roll"/>
    <property type="match status" value="2"/>
</dbReference>
<gene>
    <name evidence="3" type="ORF">K678_15491</name>
</gene>
<evidence type="ECO:0000256" key="1">
    <source>
        <dbReference type="ARBA" id="ARBA00004613"/>
    </source>
</evidence>
<dbReference type="eggNOG" id="COG2931">
    <property type="taxonomic scope" value="Bacteria"/>
</dbReference>
<sequence length="1904" mass="186934">TGGSVVGTGGTDTLVTAGTSLNLSETALSGIEVLKAGTATATTFTVDQADLVTGGSVVGTGGTDTLVAAGTSLDLTATTLSSIEVLKAGSTEDTTLTVAQADLAANGSVIGSSGSDTLVLTGTTVNLSNTTVSGIENIDASAVSGDAKLVSGTGDQTITTAIGATTVIYSHLDDIGNAGDTIVDFSSGDKIQISGTEWGLVTSDLWGAGSGTTHAYLEIDGSVLKYINGSNTRTIATTTGHNLSQSDILVQSVEKTATGATLDITRETTPVDVLKGYTSATTFIANRNNLSDYASILGSTGVDTLVMNSPNADLSKMTFSSLEVLKVGATSANNVTLTDAEVSGLVSVIGNNSIDTLIAAGPTLSLTTTTLSGIEVLKAGTSIDTTFTVNQADLAANGSVVGNDGTDTLVISGTSLSLIATTLSSIEVLKAGTATATTFTVDQTDLANGVVSVVGNTGIDTLATSGTTLDLSTTTLSSVEILKAGSAATTFTVDQGDLAENGSVVGSGGVDTLTTAGATLDLSATTLSSVEILKAGSIATTFTVDQVDLAANGSVVGSGGVDTIVINGGSLSLTATTLSSIEVLKAGTSGDTTFTVDQGDLATGGSVVGGAGRDTLAINGASLDLSATKLSSVEILKAGTAVATIVTVDQDDLVSGGSVIGGAGRDTLAISGASLDLRNTTLSGIEVLKAGSAATTTFIVDTADLIAGSSVIGTGNSADALVINGTSLDLSAITLSGIEILAAGTTGDTTFTVDSTDLATGGSVIGNIGTDTLALNGTALGLGGTTLSGIEVIKLTSNAANTLTLAQSALTGVNSVVGGNGIDTLVASGGSLDLSTVTLSGIEILKAAGATNFTVGQSTLSGTQTVIGSTGTDTLTVMSGSVDLSGTTLSGIEVIQAGTTAATSFLLTQSVLSAGGSVIGTAAIDTVVAVGNSLDLSRTTLSGIEVIRAGTAAPTTLTVAQSNLSGQTTIIGARGSDTLVVAGNSLDLTATTVSSIETIKASSASATLFKVDQADLATNGSVVGNSGIDTLWVKSAAIDLHATTLSSIEVIQAGTNLATTITVDQADLATGGNVIGTGQTDTLIAAEDSLSLTTTTLSGIEILKAGSSAATTFTVDQADLATNGSVVGNNDTVDTLVINGTTLSLTATTLSGIEVLKAGTAGATTFTLNQADLDSGVVSVIGGAGADTLVVTDQIVDLHSVALTSVEIIKAGVNSTTFALAQDALVTRGSVVGTGGLDEITFGSATLDLSGTTLSSIETVSITKTDGAQLTVSQANLASITSIKGNDGTDTLATSGTSLDLRNTTLSGIEVLKAGSTASTTFTLSQNEAESITSILGNTGIDTLVVASASVNLSGTTLSSIEVVKSTATTATIFTIGETTLSSGSTVVGGIGLDTLLAAGDTLNLSGTVLSSVEILKAGTATATTFTVDQADLATGGSVIGHNGTDTLVINGTSLNLTATTLSGIEVIQAGTNTATTFTVDQADLASGVVSLIGTTGIDTLVTAGTSLDLRATTLSGIEVLKAGSTSATTFTVNTADLAVGGSVIGSNGIDTLVTSDDVLSLSGTTLSSIENVNANSINYAVRSDLTDGGSSGAVIVGGTAGNNTLTVSGSGSAVLFGGAGDDRYMIANNRFGSVVIADAAGSADSLDIGYVSLSYDSISRSSDNTDLVLSFGSGKSITIADQYAGKGVETLMDLYQDYTIQTGLTGEAGANNLIVGLNGETNTIDLSSGTGNNLLYGGNGDDSITGGSGNDHLAGGVGNNVLEGGNGNDILDGGVGTNTLWGGAGTDTLTGGSGVTVFRYDTKSEGGDIITDFQSGTDKIQVLNANFGEFGEGSLDASHLVIGAGAVASGSAAQFLFDTNSGVLSFDADGTGEGTATTIATFTGVRSITSGDILVVSRYGIQG</sequence>
<evidence type="ECO:0008006" key="5">
    <source>
        <dbReference type="Google" id="ProtNLM"/>
    </source>
</evidence>
<name>S9TE99_MAGFU</name>
<dbReference type="InterPro" id="IPR001343">
    <property type="entry name" value="Hemolysn_Ca-bd"/>
</dbReference>
<dbReference type="Pfam" id="PF00353">
    <property type="entry name" value="HemolysinCabind"/>
    <property type="match status" value="2"/>
</dbReference>
<protein>
    <recommendedName>
        <fullName evidence="5">Calcium-binding protein</fullName>
    </recommendedName>
</protein>
<dbReference type="PANTHER" id="PTHR38340">
    <property type="entry name" value="S-LAYER PROTEIN"/>
    <property type="match status" value="1"/>
</dbReference>
<dbReference type="STRING" id="1316936.K678_15491"/>
<dbReference type="Gene3D" id="2.150.10.10">
    <property type="entry name" value="Serralysin-like metalloprotease, C-terminal"/>
    <property type="match status" value="1"/>
</dbReference>
<dbReference type="Proteomes" id="UP000015350">
    <property type="component" value="Unassembled WGS sequence"/>
</dbReference>
<dbReference type="PANTHER" id="PTHR38340:SF1">
    <property type="entry name" value="S-LAYER PROTEIN"/>
    <property type="match status" value="1"/>
</dbReference>
<dbReference type="PATRIC" id="fig|1316936.3.peg.3086"/>
<organism evidence="3 4">
    <name type="scientific">Magnetospirillum fulvum MGU-K5</name>
    <dbReference type="NCBI Taxonomy" id="1316936"/>
    <lineage>
        <taxon>Bacteria</taxon>
        <taxon>Pseudomonadati</taxon>
        <taxon>Pseudomonadota</taxon>
        <taxon>Alphaproteobacteria</taxon>
        <taxon>Rhodospirillales</taxon>
        <taxon>Rhodospirillaceae</taxon>
        <taxon>Magnetospirillum</taxon>
    </lineage>
</organism>
<dbReference type="GO" id="GO:0005509">
    <property type="term" value="F:calcium ion binding"/>
    <property type="evidence" value="ECO:0007669"/>
    <property type="project" value="InterPro"/>
</dbReference>
<evidence type="ECO:0000313" key="3">
    <source>
        <dbReference type="EMBL" id="EPY00546.1"/>
    </source>
</evidence>
<evidence type="ECO:0000256" key="2">
    <source>
        <dbReference type="ARBA" id="ARBA00022525"/>
    </source>
</evidence>
<dbReference type="InterPro" id="IPR011049">
    <property type="entry name" value="Serralysin-like_metalloprot_C"/>
</dbReference>
<feature type="non-terminal residue" evidence="3">
    <location>
        <position position="1"/>
    </location>
</feature>
<comment type="caution">
    <text evidence="3">The sequence shown here is derived from an EMBL/GenBank/DDBJ whole genome shotgun (WGS) entry which is preliminary data.</text>
</comment>
<proteinExistence type="predicted"/>
<dbReference type="GO" id="GO:0005576">
    <property type="term" value="C:extracellular region"/>
    <property type="evidence" value="ECO:0007669"/>
    <property type="project" value="UniProtKB-SubCell"/>
</dbReference>
<evidence type="ECO:0000313" key="4">
    <source>
        <dbReference type="Proteomes" id="UP000015350"/>
    </source>
</evidence>
<comment type="subcellular location">
    <subcellularLocation>
        <location evidence="1">Secreted</location>
    </subcellularLocation>
</comment>
<dbReference type="InterPro" id="IPR050557">
    <property type="entry name" value="RTX_toxin/Mannuronan_C5-epim"/>
</dbReference>
<reference evidence="3 4" key="1">
    <citation type="submission" date="2013-04" db="EMBL/GenBank/DDBJ databases">
        <authorList>
            <person name="Kuznetsov B."/>
            <person name="Ivanovsky R."/>
        </authorList>
    </citation>
    <scope>NUCLEOTIDE SEQUENCE [LARGE SCALE GENOMIC DNA]</scope>
    <source>
        <strain evidence="3 4">MGU-K5</strain>
    </source>
</reference>
<dbReference type="PRINTS" id="PR00313">
    <property type="entry name" value="CABNDNGRPT"/>
</dbReference>
<keyword evidence="2" id="KW-0964">Secreted</keyword>